<accession>A0ABR1JR59</accession>
<dbReference type="EC" id="2.1.1.103" evidence="5"/>
<evidence type="ECO:0000256" key="6">
    <source>
        <dbReference type="ARBA" id="ARBA00047619"/>
    </source>
</evidence>
<gene>
    <name evidence="10" type="ORF">VKT23_005577</name>
    <name evidence="9" type="ORF">VKT23_006980</name>
</gene>
<dbReference type="Gene3D" id="3.40.50.150">
    <property type="entry name" value="Vaccinia Virus protein VP39"/>
    <property type="match status" value="1"/>
</dbReference>
<dbReference type="PANTHER" id="PTHR44307:SF2">
    <property type="entry name" value="PHOSPHOETHANOLAMINE METHYLTRANSFERASE ISOFORM X1"/>
    <property type="match status" value="1"/>
</dbReference>
<comment type="caution">
    <text evidence="10">The sequence shown here is derived from an EMBL/GenBank/DDBJ whole genome shotgun (WGS) entry which is preliminary data.</text>
</comment>
<comment type="catalytic activity">
    <reaction evidence="6">
        <text>N,N-dimethylethanolamine phosphate + S-adenosyl-L-methionine = phosphocholine + S-adenosyl-L-homocysteine + H(+)</text>
        <dbReference type="Rhea" id="RHEA:25325"/>
        <dbReference type="ChEBI" id="CHEBI:15378"/>
        <dbReference type="ChEBI" id="CHEBI:57856"/>
        <dbReference type="ChEBI" id="CHEBI:58641"/>
        <dbReference type="ChEBI" id="CHEBI:59789"/>
        <dbReference type="ChEBI" id="CHEBI:295975"/>
        <dbReference type="EC" id="2.1.1.103"/>
    </reaction>
    <physiologicalReaction direction="left-to-right" evidence="6">
        <dbReference type="Rhea" id="RHEA:25326"/>
    </physiologicalReaction>
</comment>
<dbReference type="EMBL" id="JBANRG010000009">
    <property type="protein sequence ID" value="KAK7463638.1"/>
    <property type="molecule type" value="Genomic_DNA"/>
</dbReference>
<name>A0ABR1JR59_9AGAR</name>
<dbReference type="SUPFAM" id="SSF53335">
    <property type="entry name" value="S-adenosyl-L-methionine-dependent methyltransferases"/>
    <property type="match status" value="1"/>
</dbReference>
<evidence type="ECO:0000256" key="7">
    <source>
        <dbReference type="ARBA" id="ARBA00047841"/>
    </source>
</evidence>
<dbReference type="InterPro" id="IPR029063">
    <property type="entry name" value="SAM-dependent_MTases_sf"/>
</dbReference>
<dbReference type="CDD" id="cd02440">
    <property type="entry name" value="AdoMet_MTases"/>
    <property type="match status" value="1"/>
</dbReference>
<evidence type="ECO:0000256" key="1">
    <source>
        <dbReference type="ARBA" id="ARBA00004969"/>
    </source>
</evidence>
<comment type="pathway">
    <text evidence="2">Lipid metabolism.</text>
</comment>
<protein>
    <recommendedName>
        <fullName evidence="5">phosphoethanolamine N-methyltransferase</fullName>
        <ecNumber evidence="5">2.1.1.103</ecNumber>
    </recommendedName>
</protein>
<keyword evidence="8" id="KW-0732">Signal</keyword>
<dbReference type="Pfam" id="PF13489">
    <property type="entry name" value="Methyltransf_23"/>
    <property type="match status" value="1"/>
</dbReference>
<evidence type="ECO:0000313" key="11">
    <source>
        <dbReference type="Proteomes" id="UP001498398"/>
    </source>
</evidence>
<proteinExistence type="predicted"/>
<evidence type="ECO:0000256" key="2">
    <source>
        <dbReference type="ARBA" id="ARBA00005189"/>
    </source>
</evidence>
<keyword evidence="11" id="KW-1185">Reference proteome</keyword>
<keyword evidence="4" id="KW-0808">Transferase</keyword>
<evidence type="ECO:0000256" key="8">
    <source>
        <dbReference type="SAM" id="SignalP"/>
    </source>
</evidence>
<dbReference type="PANTHER" id="PTHR44307">
    <property type="entry name" value="PHOSPHOETHANOLAMINE METHYLTRANSFERASE"/>
    <property type="match status" value="1"/>
</dbReference>
<evidence type="ECO:0000256" key="3">
    <source>
        <dbReference type="ARBA" id="ARBA00022603"/>
    </source>
</evidence>
<feature type="signal peptide" evidence="8">
    <location>
        <begin position="1"/>
        <end position="20"/>
    </location>
</feature>
<dbReference type="Proteomes" id="UP001498398">
    <property type="component" value="Unassembled WGS sequence"/>
</dbReference>
<comment type="pathway">
    <text evidence="1">Phospholipid metabolism; phosphatidylcholine biosynthesis.</text>
</comment>
<evidence type="ECO:0000256" key="5">
    <source>
        <dbReference type="ARBA" id="ARBA00035674"/>
    </source>
</evidence>
<evidence type="ECO:0000313" key="9">
    <source>
        <dbReference type="EMBL" id="KAK7463638.1"/>
    </source>
</evidence>
<comment type="catalytic activity">
    <reaction evidence="7">
        <text>N-methylethanolamine phosphate + S-adenosyl-L-methionine = N,N-dimethylethanolamine phosphate + S-adenosyl-L-homocysteine + H(+)</text>
        <dbReference type="Rhea" id="RHEA:25321"/>
        <dbReference type="ChEBI" id="CHEBI:15378"/>
        <dbReference type="ChEBI" id="CHEBI:57781"/>
        <dbReference type="ChEBI" id="CHEBI:57856"/>
        <dbReference type="ChEBI" id="CHEBI:58641"/>
        <dbReference type="ChEBI" id="CHEBI:59789"/>
        <dbReference type="EC" id="2.1.1.103"/>
    </reaction>
    <physiologicalReaction direction="left-to-right" evidence="7">
        <dbReference type="Rhea" id="RHEA:25322"/>
    </physiologicalReaction>
</comment>
<organism evidence="10 11">
    <name type="scientific">Marasmiellus scandens</name>
    <dbReference type="NCBI Taxonomy" id="2682957"/>
    <lineage>
        <taxon>Eukaryota</taxon>
        <taxon>Fungi</taxon>
        <taxon>Dikarya</taxon>
        <taxon>Basidiomycota</taxon>
        <taxon>Agaricomycotina</taxon>
        <taxon>Agaricomycetes</taxon>
        <taxon>Agaricomycetidae</taxon>
        <taxon>Agaricales</taxon>
        <taxon>Marasmiineae</taxon>
        <taxon>Omphalotaceae</taxon>
        <taxon>Marasmiellus</taxon>
    </lineage>
</organism>
<evidence type="ECO:0000256" key="4">
    <source>
        <dbReference type="ARBA" id="ARBA00022679"/>
    </source>
</evidence>
<keyword evidence="3" id="KW-0489">Methyltransferase</keyword>
<reference evidence="10 11" key="1">
    <citation type="submission" date="2024-01" db="EMBL/GenBank/DDBJ databases">
        <title>A draft genome for the cacao thread blight pathogen Marasmiellus scandens.</title>
        <authorList>
            <person name="Baruah I.K."/>
            <person name="Leung J."/>
            <person name="Bukari Y."/>
            <person name="Amoako-Attah I."/>
            <person name="Meinhardt L.W."/>
            <person name="Bailey B.A."/>
            <person name="Cohen S.P."/>
        </authorList>
    </citation>
    <scope>NUCLEOTIDE SEQUENCE [LARGE SCALE GENOMIC DNA]</scope>
    <source>
        <strain evidence="10 11">GH-19</strain>
    </source>
</reference>
<feature type="chain" id="PRO_5045031516" description="phosphoethanolamine N-methyltransferase" evidence="8">
    <location>
        <begin position="21"/>
        <end position="295"/>
    </location>
</feature>
<dbReference type="EMBL" id="JBANRG010000006">
    <property type="protein sequence ID" value="KAK7465606.1"/>
    <property type="molecule type" value="Genomic_DNA"/>
</dbReference>
<evidence type="ECO:0000313" key="10">
    <source>
        <dbReference type="EMBL" id="KAK7465606.1"/>
    </source>
</evidence>
<sequence length="295" mass="33046">MSLFVIFALFLGIIWMLCKPRSDPYGLFHLAFNRQSGDAPPKTEWLNMGLWRGTSEFPKACRALALKLVQAADLRAGSRVLDVGHGTGESLIFLLSDPSVPRPSSLKGITSLSLHHTRSLERVSRLEVKEVDIALYQDDAVFRANSATKNHPLDPNSAAVFDVILALDCAYHFKTRQDFMRQSFQRLAPGGRIALADICLDASELTSWRRFLIFSVLRVMPLENGVSMDRYVEQLKSIGYVNVTMDDISEDVFPGFVRFLKGRGIGWKIFGFVMGWLYSSGARFVIASGSRDPNY</sequence>